<dbReference type="EMBL" id="JARYMX010000006">
    <property type="protein sequence ID" value="KAJ9545100.1"/>
    <property type="molecule type" value="Genomic_DNA"/>
</dbReference>
<proteinExistence type="predicted"/>
<feature type="domain" description="DUF8039" evidence="2">
    <location>
        <begin position="5"/>
        <end position="47"/>
    </location>
</feature>
<accession>A0AA38SLU3</accession>
<dbReference type="Pfam" id="PF26133">
    <property type="entry name" value="DUF8039"/>
    <property type="match status" value="1"/>
</dbReference>
<evidence type="ECO:0000313" key="4">
    <source>
        <dbReference type="Proteomes" id="UP001172457"/>
    </source>
</evidence>
<organism evidence="3 4">
    <name type="scientific">Centaurea solstitialis</name>
    <name type="common">yellow star-thistle</name>
    <dbReference type="NCBI Taxonomy" id="347529"/>
    <lineage>
        <taxon>Eukaryota</taxon>
        <taxon>Viridiplantae</taxon>
        <taxon>Streptophyta</taxon>
        <taxon>Embryophyta</taxon>
        <taxon>Tracheophyta</taxon>
        <taxon>Spermatophyta</taxon>
        <taxon>Magnoliopsida</taxon>
        <taxon>eudicotyledons</taxon>
        <taxon>Gunneridae</taxon>
        <taxon>Pentapetalae</taxon>
        <taxon>asterids</taxon>
        <taxon>campanulids</taxon>
        <taxon>Asterales</taxon>
        <taxon>Asteraceae</taxon>
        <taxon>Carduoideae</taxon>
        <taxon>Cardueae</taxon>
        <taxon>Centaureinae</taxon>
        <taxon>Centaurea</taxon>
    </lineage>
</organism>
<feature type="region of interest" description="Disordered" evidence="1">
    <location>
        <begin position="55"/>
        <end position="98"/>
    </location>
</feature>
<dbReference type="InterPro" id="IPR058352">
    <property type="entry name" value="DUF8039"/>
</dbReference>
<gene>
    <name evidence="3" type="ORF">OSB04_024807</name>
</gene>
<sequence>MEFTNCYKVSIDKTIKPATFLPIPSSEHKTVEAAYKSFVAWPKSLVIPDSKVPQITSAEHKEKQNKKAKKSFITVNQLKTPKHTRSTSNKKNNNLDDA</sequence>
<dbReference type="AlphaFoldDB" id="A0AA38SLU3"/>
<evidence type="ECO:0000256" key="1">
    <source>
        <dbReference type="SAM" id="MobiDB-lite"/>
    </source>
</evidence>
<protein>
    <recommendedName>
        <fullName evidence="2">DUF8039 domain-containing protein</fullName>
    </recommendedName>
</protein>
<reference evidence="3" key="1">
    <citation type="submission" date="2023-03" db="EMBL/GenBank/DDBJ databases">
        <title>Chromosome-scale reference genome and RAD-based genetic map of yellow starthistle (Centaurea solstitialis) reveal putative structural variation and QTLs associated with invader traits.</title>
        <authorList>
            <person name="Reatini B."/>
            <person name="Cang F.A."/>
            <person name="Jiang Q."/>
            <person name="Mckibben M.T.W."/>
            <person name="Barker M.S."/>
            <person name="Rieseberg L.H."/>
            <person name="Dlugosch K.M."/>
        </authorList>
    </citation>
    <scope>NUCLEOTIDE SEQUENCE</scope>
    <source>
        <strain evidence="3">CAN-66</strain>
        <tissue evidence="3">Leaf</tissue>
    </source>
</reference>
<name>A0AA38SLU3_9ASTR</name>
<evidence type="ECO:0000313" key="3">
    <source>
        <dbReference type="EMBL" id="KAJ9545100.1"/>
    </source>
</evidence>
<keyword evidence="4" id="KW-1185">Reference proteome</keyword>
<evidence type="ECO:0000259" key="2">
    <source>
        <dbReference type="Pfam" id="PF26133"/>
    </source>
</evidence>
<dbReference type="Proteomes" id="UP001172457">
    <property type="component" value="Chromosome 6"/>
</dbReference>
<comment type="caution">
    <text evidence="3">The sequence shown here is derived from an EMBL/GenBank/DDBJ whole genome shotgun (WGS) entry which is preliminary data.</text>
</comment>